<reference evidence="1 2" key="2">
    <citation type="journal article" date="2011" name="J. Bacteriol.">
        <title>Complete genome sequences for the anaerobic, extremely thermophilic plant biomass-degrading bacteria Caldicellulosiruptor hydrothermalis, Caldicellulosiruptor kristjanssonii, Caldicellulosiruptor kronotskyensis, Caldicellulosiruptor owensenis, and Caldicellulosiruptor lactoaceticus.</title>
        <authorList>
            <person name="Blumer-Schuette S.E."/>
            <person name="Ozdemir I."/>
            <person name="Mistry D."/>
            <person name="Lucas S."/>
            <person name="Lapidus A."/>
            <person name="Cheng J.F."/>
            <person name="Goodwin L.A."/>
            <person name="Pitluck S."/>
            <person name="Land M.L."/>
            <person name="Hauser L.J."/>
            <person name="Woyke T."/>
            <person name="Mikhailova N."/>
            <person name="Pati A."/>
            <person name="Kyrpides N.C."/>
            <person name="Ivanova N."/>
            <person name="Detter J.C."/>
            <person name="Walston-Davenport K."/>
            <person name="Han S."/>
            <person name="Adams M.W."/>
            <person name="Kelly R.M."/>
        </authorList>
    </citation>
    <scope>NUCLEOTIDE SEQUENCE [LARGE SCALE GENOMIC DNA]</scope>
    <source>
        <strain evidence="2">ATCC 700853 / DSM 12137 / I77R1B</strain>
    </source>
</reference>
<dbReference type="Proteomes" id="UP000009256">
    <property type="component" value="Chromosome"/>
</dbReference>
<organism evidence="1 2">
    <name type="scientific">Caldicellulosiruptor acetigenus (strain ATCC 700853 / DSM 12137 / I77R1B)</name>
    <name type="common">Caldicellulosiruptor kristjanssonii</name>
    <dbReference type="NCBI Taxonomy" id="632335"/>
    <lineage>
        <taxon>Bacteria</taxon>
        <taxon>Bacillati</taxon>
        <taxon>Bacillota</taxon>
        <taxon>Bacillota incertae sedis</taxon>
        <taxon>Caldicellulosiruptorales</taxon>
        <taxon>Caldicellulosiruptoraceae</taxon>
        <taxon>Caldicellulosiruptor</taxon>
    </lineage>
</organism>
<dbReference type="RefSeq" id="WP_013433160.1">
    <property type="nucleotide sequence ID" value="NC_014721.1"/>
</dbReference>
<gene>
    <name evidence="1" type="ordered locus">Calkr_1956</name>
</gene>
<dbReference type="AlphaFoldDB" id="E4S4T4"/>
<evidence type="ECO:0000313" key="2">
    <source>
        <dbReference type="Proteomes" id="UP000009256"/>
    </source>
</evidence>
<protein>
    <submittedName>
        <fullName evidence="1">Uncharacterized protein</fullName>
    </submittedName>
</protein>
<dbReference type="STRING" id="632335.Calkr_1956"/>
<dbReference type="KEGG" id="cki:Calkr_1956"/>
<dbReference type="HOGENOM" id="CLU_2567390_0_0_9"/>
<accession>E4S4T4</accession>
<evidence type="ECO:0000313" key="1">
    <source>
        <dbReference type="EMBL" id="ADQ41434.1"/>
    </source>
</evidence>
<reference key="1">
    <citation type="submission" date="2010-11" db="EMBL/GenBank/DDBJ databases">
        <title>Complete sequence of chromosome of Caldicellulosiruptor kristjanssonii 177R1B.</title>
        <authorList>
            <consortium name="US DOE Joint Genome Institute"/>
            <person name="Lucas S."/>
            <person name="Copeland A."/>
            <person name="Lapidus A."/>
            <person name="Cheng J.-F."/>
            <person name="Bruce D."/>
            <person name="Goodwin L."/>
            <person name="Pitluck S."/>
            <person name="Davenport K."/>
            <person name="Detter J.C."/>
            <person name="Han C."/>
            <person name="Tapia R."/>
            <person name="Land M."/>
            <person name="Hauser L."/>
            <person name="Jeffries C."/>
            <person name="Kyrpides N."/>
            <person name="Ivanova N."/>
            <person name="Mikhailova N."/>
            <person name="Blumer-Schuette S.E."/>
            <person name="Kelly R.M."/>
            <person name="Woyke T."/>
        </authorList>
    </citation>
    <scope>NUCLEOTIDE SEQUENCE</scope>
    <source>
        <strain>177R1B</strain>
    </source>
</reference>
<dbReference type="EMBL" id="CP002326">
    <property type="protein sequence ID" value="ADQ41434.1"/>
    <property type="molecule type" value="Genomic_DNA"/>
</dbReference>
<keyword evidence="2" id="KW-1185">Reference proteome</keyword>
<proteinExistence type="predicted"/>
<name>E4S4T4_CALA7</name>
<sequence>MNEVVLNIEKLSSINGGGVAYDMGKAFGKVIYYVGEESYEIGKYIYENIRKPLENKITSILFIDDAKHEALIKTVSIILGF</sequence>